<name>A0ABV8T0R2_9GAMM</name>
<comment type="subcellular location">
    <subcellularLocation>
        <location evidence="1 4">Cell outer membrane</location>
    </subcellularLocation>
</comment>
<dbReference type="NCBIfam" id="TIGR01782">
    <property type="entry name" value="TonB-Xanth-Caul"/>
    <property type="match status" value="1"/>
</dbReference>
<dbReference type="InterPro" id="IPR036942">
    <property type="entry name" value="Beta-barrel_TonB_sf"/>
</dbReference>
<reference evidence="9" key="1">
    <citation type="journal article" date="2019" name="Int. J. Syst. Evol. Microbiol.">
        <title>The Global Catalogue of Microorganisms (GCM) 10K type strain sequencing project: providing services to taxonomists for standard genome sequencing and annotation.</title>
        <authorList>
            <consortium name="The Broad Institute Genomics Platform"/>
            <consortium name="The Broad Institute Genome Sequencing Center for Infectious Disease"/>
            <person name="Wu L."/>
            <person name="Ma J."/>
        </authorList>
    </citation>
    <scope>NUCLEOTIDE SEQUENCE [LARGE SCALE GENOMIC DNA]</scope>
    <source>
        <strain evidence="9">CGMCC 1.10759</strain>
    </source>
</reference>
<dbReference type="InterPro" id="IPR012910">
    <property type="entry name" value="Plug_dom"/>
</dbReference>
<organism evidence="8 9">
    <name type="scientific">Steroidobacter flavus</name>
    <dbReference type="NCBI Taxonomy" id="1842136"/>
    <lineage>
        <taxon>Bacteria</taxon>
        <taxon>Pseudomonadati</taxon>
        <taxon>Pseudomonadota</taxon>
        <taxon>Gammaproteobacteria</taxon>
        <taxon>Steroidobacterales</taxon>
        <taxon>Steroidobacteraceae</taxon>
        <taxon>Steroidobacter</taxon>
    </lineage>
</organism>
<evidence type="ECO:0000259" key="6">
    <source>
        <dbReference type="Pfam" id="PF00593"/>
    </source>
</evidence>
<proteinExistence type="inferred from homology"/>
<evidence type="ECO:0000256" key="1">
    <source>
        <dbReference type="ARBA" id="ARBA00004442"/>
    </source>
</evidence>
<accession>A0ABV8T0R2</accession>
<keyword evidence="3" id="KW-0998">Cell outer membrane</keyword>
<dbReference type="InterPro" id="IPR000531">
    <property type="entry name" value="Beta-barrel_TonB"/>
</dbReference>
<dbReference type="SUPFAM" id="SSF56935">
    <property type="entry name" value="Porins"/>
    <property type="match status" value="1"/>
</dbReference>
<feature type="chain" id="PRO_5046910225" evidence="5">
    <location>
        <begin position="27"/>
        <end position="1053"/>
    </location>
</feature>
<evidence type="ECO:0000256" key="4">
    <source>
        <dbReference type="RuleBase" id="RU003357"/>
    </source>
</evidence>
<keyword evidence="2 4" id="KW-0472">Membrane</keyword>
<sequence>MMRNNRLAVAIAAALASVAPLQGALAQQAAAQQPAATTPGQTELEEVVVTGMRASLETSMDMKRDAIGVVDAISAEDIGKFPDSNLSESLQRITGISIDRRNGEGALVTARGFGAQYNMVTLNGRTMPAADAFAGGNSGDGGVAGQSRAFNFANLASESISAIEVYKTGRADQATGGIGATLNVRTARPFDSDEPVMNVGVKAVADTTNRTGDDITPEVSGIFSFANDDKTWGVGLSASYQKRDSGSSSSTVNDWNIRNWTPGNQTTKFAPDAVVVNAPANGALYAIPNDIRYHFSDRERERTNAQLTVQFAPTDTLTLTADYTYAETDLTEDRGDQTLWMNANRFNYVEFDTGHAVATPLVLQEDEGTAKDFGFEQQHREQKNELKSIGFNAEWHVTDNFSLSLDVHDSKAESLPDDPLTGGGETLFSFAARVPSTCAADNVNLCTNRFVQTFRFNSGLPLAQRTLYRDASTGIPASGGDPNYAFQLSDLGSQYLRINYQEQTSDITQARIDGNLKFENDSRVQFGVETRAMESRQRASNAQMTLGDWGVATPGELPGNLLTPFSLVGQFDDFGTAGVPRSGWKGNANALAQWAVANYGVWRDPSNTTDVLGYNPAFEQDHTVSEDTVAAYAQYGMHFDLFNRRSNLLVGVRYEKTDLEAVSNQIVPLGLIWQDNNDFSEQQGSGVSSVKEKNDYDYFLPNLDFDIEVVDNVKARFSYSKTIARAQYNQLRAAVDVGGSQGSSLNGFNPTANASNPHLEPLESDNIDLSVEWYFADASYLSAGFFHKKVANFIGQEVSTEGLFGITDQTSGPRARAAVAALQARGLSTDDTNLFVMMAMMSRPDGFTDKNGVRWEGGAAAFNGSEAQHLAWATEVDLLSTPADGDPEYQFDVTRPVNNKDANIHGWELGGQHFFGQTGFGIQANYTIVRGDVSFNDAGAQDLNQFALLGLSDSANLILMYENYGFQVRLAYNWRDEFLQNTNRGNDHNPEYVEEYYQIDLSVGYEVNEHLTLSLEGLNLTEQDIRWHGRSINQPWYVEDQGARYALGARYKF</sequence>
<dbReference type="PANTHER" id="PTHR40980">
    <property type="entry name" value="PLUG DOMAIN-CONTAINING PROTEIN"/>
    <property type="match status" value="1"/>
</dbReference>
<protein>
    <submittedName>
        <fullName evidence="8">TonB-dependent receptor</fullName>
    </submittedName>
</protein>
<dbReference type="Gene3D" id="2.40.170.20">
    <property type="entry name" value="TonB-dependent receptor, beta-barrel domain"/>
    <property type="match status" value="1"/>
</dbReference>
<evidence type="ECO:0000313" key="8">
    <source>
        <dbReference type="EMBL" id="MFC4313256.1"/>
    </source>
</evidence>
<dbReference type="PANTHER" id="PTHR40980:SF3">
    <property type="entry name" value="TONB-DEPENDENT RECEPTOR-LIKE BETA-BARREL DOMAIN-CONTAINING PROTEIN"/>
    <property type="match status" value="1"/>
</dbReference>
<dbReference type="Proteomes" id="UP001595904">
    <property type="component" value="Unassembled WGS sequence"/>
</dbReference>
<feature type="domain" description="TonB-dependent receptor-like beta-barrel" evidence="6">
    <location>
        <begin position="474"/>
        <end position="1020"/>
    </location>
</feature>
<dbReference type="InterPro" id="IPR010104">
    <property type="entry name" value="TonB_rcpt_bac"/>
</dbReference>
<dbReference type="Pfam" id="PF00593">
    <property type="entry name" value="TonB_dep_Rec_b-barrel"/>
    <property type="match status" value="1"/>
</dbReference>
<dbReference type="EMBL" id="JBHSDU010000015">
    <property type="protein sequence ID" value="MFC4313256.1"/>
    <property type="molecule type" value="Genomic_DNA"/>
</dbReference>
<comment type="similarity">
    <text evidence="4">Belongs to the TonB-dependent receptor family.</text>
</comment>
<feature type="domain" description="TonB-dependent receptor plug" evidence="7">
    <location>
        <begin position="63"/>
        <end position="177"/>
    </location>
</feature>
<evidence type="ECO:0000256" key="5">
    <source>
        <dbReference type="SAM" id="SignalP"/>
    </source>
</evidence>
<dbReference type="RefSeq" id="WP_380603405.1">
    <property type="nucleotide sequence ID" value="NZ_JBHSDU010000015.1"/>
</dbReference>
<keyword evidence="9" id="KW-1185">Reference proteome</keyword>
<keyword evidence="8" id="KW-0675">Receptor</keyword>
<evidence type="ECO:0000259" key="7">
    <source>
        <dbReference type="Pfam" id="PF07715"/>
    </source>
</evidence>
<gene>
    <name evidence="8" type="ORF">ACFPN2_29525</name>
</gene>
<keyword evidence="4" id="KW-0798">TonB box</keyword>
<dbReference type="Pfam" id="PF07715">
    <property type="entry name" value="Plug"/>
    <property type="match status" value="1"/>
</dbReference>
<feature type="signal peptide" evidence="5">
    <location>
        <begin position="1"/>
        <end position="26"/>
    </location>
</feature>
<evidence type="ECO:0000256" key="2">
    <source>
        <dbReference type="ARBA" id="ARBA00023136"/>
    </source>
</evidence>
<evidence type="ECO:0000313" key="9">
    <source>
        <dbReference type="Proteomes" id="UP001595904"/>
    </source>
</evidence>
<comment type="caution">
    <text evidence="8">The sequence shown here is derived from an EMBL/GenBank/DDBJ whole genome shotgun (WGS) entry which is preliminary data.</text>
</comment>
<dbReference type="Gene3D" id="2.170.130.10">
    <property type="entry name" value="TonB-dependent receptor, plug domain"/>
    <property type="match status" value="1"/>
</dbReference>
<evidence type="ECO:0000256" key="3">
    <source>
        <dbReference type="ARBA" id="ARBA00023237"/>
    </source>
</evidence>
<keyword evidence="5" id="KW-0732">Signal</keyword>
<dbReference type="InterPro" id="IPR037066">
    <property type="entry name" value="Plug_dom_sf"/>
</dbReference>